<dbReference type="PATRIC" id="fig|1276220.3.peg.748"/>
<evidence type="ECO:0000313" key="2">
    <source>
        <dbReference type="EMBL" id="AGR41345.1"/>
    </source>
</evidence>
<proteinExistence type="predicted"/>
<reference evidence="2 3" key="1">
    <citation type="journal article" date="2013" name="Genome Biol. Evol.">
        <title>Comparison of metabolic capacities and inference of gene content evolution in mosquito-associated Spiroplasma diminutum and S. taiwanense.</title>
        <authorList>
            <person name="Lo W.S."/>
            <person name="Ku C."/>
            <person name="Chen L.L."/>
            <person name="Chang T.H."/>
            <person name="Kuo C.H."/>
        </authorList>
    </citation>
    <scope>NUCLEOTIDE SEQUENCE [LARGE SCALE GENOMIC DNA]</scope>
    <source>
        <strain evidence="2">CT-1</strain>
    </source>
</reference>
<protein>
    <submittedName>
        <fullName evidence="2">Uncharacterized protein</fullName>
    </submittedName>
</protein>
<dbReference type="EMBL" id="CP005074">
    <property type="protein sequence ID" value="AGR41345.1"/>
    <property type="molecule type" value="Genomic_DNA"/>
</dbReference>
<dbReference type="STRING" id="1276220.STAIW_v1c07330"/>
<gene>
    <name evidence="2" type="ORF">STAIW_v1c07330</name>
</gene>
<feature type="region of interest" description="Disordered" evidence="1">
    <location>
        <begin position="62"/>
        <end position="86"/>
    </location>
</feature>
<dbReference type="Proteomes" id="UP000014984">
    <property type="component" value="Chromosome"/>
</dbReference>
<keyword evidence="3" id="KW-1185">Reference proteome</keyword>
<accession>S5MHL1</accession>
<evidence type="ECO:0000256" key="1">
    <source>
        <dbReference type="SAM" id="MobiDB-lite"/>
    </source>
</evidence>
<dbReference type="KEGG" id="stai:STAIW_v1c07330"/>
<dbReference type="HOGENOM" id="CLU_2496364_0_0_14"/>
<evidence type="ECO:0000313" key="3">
    <source>
        <dbReference type="Proteomes" id="UP000014984"/>
    </source>
</evidence>
<name>S5MHL1_9MOLU</name>
<organism evidence="2 3">
    <name type="scientific">Spiroplasma taiwanense CT-1</name>
    <dbReference type="NCBI Taxonomy" id="1276220"/>
    <lineage>
        <taxon>Bacteria</taxon>
        <taxon>Bacillati</taxon>
        <taxon>Mycoplasmatota</taxon>
        <taxon>Mollicutes</taxon>
        <taxon>Entomoplasmatales</taxon>
        <taxon>Spiroplasmataceae</taxon>
        <taxon>Spiroplasma</taxon>
    </lineage>
</organism>
<dbReference type="AlphaFoldDB" id="S5MHL1"/>
<sequence>MQKIYSYLTFNNLLLIKKLKTNGYNFSSLLEYDLETIQIDNLEYDFKYVYHYKSIGYLNRDKKTNKSTKSGSNGTFNVPGFRHNSH</sequence>